<reference evidence="3 4" key="1">
    <citation type="submission" date="2016-12" db="EMBL/GenBank/DDBJ databases">
        <title>The whole genome sequencing and assembly of Lactobacillus amylophilus DSM 20533T strain.</title>
        <authorList>
            <person name="Lee Y.-J."/>
            <person name="Yi H."/>
            <person name="Bahn Y.-S."/>
            <person name="Kim J.F."/>
            <person name="Lee D.-W."/>
        </authorList>
    </citation>
    <scope>NUCLEOTIDE SEQUENCE [LARGE SCALE GENOMIC DNA]</scope>
    <source>
        <strain evidence="3 4">DSM 20533</strain>
    </source>
</reference>
<dbReference type="RefSeq" id="WP_075362801.1">
    <property type="nucleotide sequence ID" value="NZ_BBBR01000005.1"/>
</dbReference>
<dbReference type="InterPro" id="IPR035093">
    <property type="entry name" value="RelE/ParE_toxin_dom_sf"/>
</dbReference>
<keyword evidence="2" id="KW-1277">Toxin-antitoxin system</keyword>
<evidence type="ECO:0000313" key="4">
    <source>
        <dbReference type="Proteomes" id="UP000185499"/>
    </source>
</evidence>
<evidence type="ECO:0000256" key="1">
    <source>
        <dbReference type="ARBA" id="ARBA00006226"/>
    </source>
</evidence>
<name>A0A1L6XC62_9LACO</name>
<dbReference type="InterPro" id="IPR007712">
    <property type="entry name" value="RelE/ParE_toxin"/>
</dbReference>
<organism evidence="3 4">
    <name type="scientific">Amylolactobacillus amylophilus DSM 20533 = JCM 1125</name>
    <dbReference type="NCBI Taxonomy" id="1423721"/>
    <lineage>
        <taxon>Bacteria</taxon>
        <taxon>Bacillati</taxon>
        <taxon>Bacillota</taxon>
        <taxon>Bacilli</taxon>
        <taxon>Lactobacillales</taxon>
        <taxon>Lactobacillaceae</taxon>
        <taxon>Amylolactobacillus</taxon>
    </lineage>
</organism>
<dbReference type="PANTHER" id="PTHR35601:SF1">
    <property type="entry name" value="TOXIN RELE"/>
    <property type="match status" value="1"/>
</dbReference>
<dbReference type="PANTHER" id="PTHR35601">
    <property type="entry name" value="TOXIN RELE"/>
    <property type="match status" value="1"/>
</dbReference>
<comment type="similarity">
    <text evidence="1">Belongs to the RelE toxin family.</text>
</comment>
<keyword evidence="4" id="KW-1185">Reference proteome</keyword>
<dbReference type="AlphaFoldDB" id="A0A1L6XC62"/>
<dbReference type="SUPFAM" id="SSF143011">
    <property type="entry name" value="RelE-like"/>
    <property type="match status" value="1"/>
</dbReference>
<dbReference type="Proteomes" id="UP000185499">
    <property type="component" value="Chromosome"/>
</dbReference>
<evidence type="ECO:0008006" key="5">
    <source>
        <dbReference type="Google" id="ProtNLM"/>
    </source>
</evidence>
<dbReference type="KEGG" id="lah:LA20533_04485"/>
<dbReference type="EMBL" id="CP018888">
    <property type="protein sequence ID" value="APT18566.1"/>
    <property type="molecule type" value="Genomic_DNA"/>
</dbReference>
<dbReference type="OrthoDB" id="9805098at2"/>
<sequence length="77" mass="9170">MVHNTSGVRVILLSLIDRNIVNTSEPFKNGKALMRELKELWRYRIGDYRILCRINKEDIIIEIVKIAHQKSVYIFRK</sequence>
<proteinExistence type="inferred from homology"/>
<protein>
    <recommendedName>
        <fullName evidence="5">Addiction module toxin RelE</fullName>
    </recommendedName>
</protein>
<gene>
    <name evidence="3" type="ORF">LA20533_04485</name>
</gene>
<evidence type="ECO:0000313" key="3">
    <source>
        <dbReference type="EMBL" id="APT18566.1"/>
    </source>
</evidence>
<evidence type="ECO:0000256" key="2">
    <source>
        <dbReference type="ARBA" id="ARBA00022649"/>
    </source>
</evidence>
<dbReference type="Gene3D" id="3.30.2310.20">
    <property type="entry name" value="RelE-like"/>
    <property type="match status" value="1"/>
</dbReference>
<dbReference type="Pfam" id="PF05016">
    <property type="entry name" value="ParE_toxin"/>
    <property type="match status" value="1"/>
</dbReference>
<accession>A0A1L6XC62</accession>